<sequence>MSAKRKTTFECWQNFLACVALHMLLPLLPLLLERWFSGAIASKSASLTAALYSLAIALSSRHVALLGVGILFGFAFAATFGYLSTDLYRCLPTLTVLLVRLLRLCLERISLNDIIVMCVMRMNFLCSSRANKGDSHACH</sequence>
<keyword evidence="1" id="KW-0812">Transmembrane</keyword>
<gene>
    <name evidence="2" type="ORF">GM676_27795</name>
</gene>
<protein>
    <submittedName>
        <fullName evidence="2">Uncharacterized protein</fullName>
    </submittedName>
</protein>
<evidence type="ECO:0000313" key="3">
    <source>
        <dbReference type="Proteomes" id="UP000475582"/>
    </source>
</evidence>
<dbReference type="EMBL" id="WNKY01000054">
    <property type="protein sequence ID" value="MTV41363.1"/>
    <property type="molecule type" value="Genomic_DNA"/>
</dbReference>
<dbReference type="Proteomes" id="UP000475582">
    <property type="component" value="Unassembled WGS sequence"/>
</dbReference>
<dbReference type="RefSeq" id="WP_155467521.1">
    <property type="nucleotide sequence ID" value="NZ_WNKY01000054.1"/>
</dbReference>
<evidence type="ECO:0000313" key="2">
    <source>
        <dbReference type="EMBL" id="MTV41363.1"/>
    </source>
</evidence>
<reference evidence="2 3" key="1">
    <citation type="submission" date="2019-11" db="EMBL/GenBank/DDBJ databases">
        <title>Type strains purchased from KCTC, JCM and DSMZ.</title>
        <authorList>
            <person name="Lu H."/>
        </authorList>
    </citation>
    <scope>NUCLEOTIDE SEQUENCE [LARGE SCALE GENOMIC DNA]</scope>
    <source>
        <strain evidence="2 3">KCTC 22382</strain>
    </source>
</reference>
<keyword evidence="3" id="KW-1185">Reference proteome</keyword>
<accession>A0A6L6PQQ7</accession>
<keyword evidence="1" id="KW-1133">Transmembrane helix</keyword>
<dbReference type="AlphaFoldDB" id="A0A6L6PQQ7"/>
<feature type="transmembrane region" description="Helical" evidence="1">
    <location>
        <begin position="38"/>
        <end position="56"/>
    </location>
</feature>
<evidence type="ECO:0000256" key="1">
    <source>
        <dbReference type="SAM" id="Phobius"/>
    </source>
</evidence>
<feature type="transmembrane region" description="Helical" evidence="1">
    <location>
        <begin position="12"/>
        <end position="32"/>
    </location>
</feature>
<name>A0A6L6PQQ7_9BURK</name>
<feature type="transmembrane region" description="Helical" evidence="1">
    <location>
        <begin position="63"/>
        <end position="83"/>
    </location>
</feature>
<proteinExistence type="predicted"/>
<organism evidence="2 3">
    <name type="scientific">Duganella radicis</name>
    <dbReference type="NCBI Taxonomy" id="551988"/>
    <lineage>
        <taxon>Bacteria</taxon>
        <taxon>Pseudomonadati</taxon>
        <taxon>Pseudomonadota</taxon>
        <taxon>Betaproteobacteria</taxon>
        <taxon>Burkholderiales</taxon>
        <taxon>Oxalobacteraceae</taxon>
        <taxon>Telluria group</taxon>
        <taxon>Duganella</taxon>
    </lineage>
</organism>
<comment type="caution">
    <text evidence="2">The sequence shown here is derived from an EMBL/GenBank/DDBJ whole genome shotgun (WGS) entry which is preliminary data.</text>
</comment>
<keyword evidence="1" id="KW-0472">Membrane</keyword>